<organism evidence="10 12">
    <name type="scientific">Lawsonella clevelandensis</name>
    <dbReference type="NCBI Taxonomy" id="1528099"/>
    <lineage>
        <taxon>Bacteria</taxon>
        <taxon>Bacillati</taxon>
        <taxon>Actinomycetota</taxon>
        <taxon>Actinomycetes</taxon>
        <taxon>Mycobacteriales</taxon>
        <taxon>Lawsonellaceae</taxon>
        <taxon>Lawsonella</taxon>
    </lineage>
</organism>
<dbReference type="InterPro" id="IPR020798">
    <property type="entry name" value="Ribosomal_uL16_CS"/>
</dbReference>
<name>A0A0M4MZE8_9ACTN</name>
<evidence type="ECO:0000256" key="2">
    <source>
        <dbReference type="ARBA" id="ARBA00022555"/>
    </source>
</evidence>
<dbReference type="STRING" id="1528099.AL705_02975"/>
<evidence type="ECO:0000256" key="5">
    <source>
        <dbReference type="ARBA" id="ARBA00035198"/>
    </source>
</evidence>
<proteinExistence type="inferred from homology"/>
<dbReference type="Proteomes" id="UP000324288">
    <property type="component" value="Chromosome"/>
</dbReference>
<keyword evidence="4 6" id="KW-0687">Ribonucleoprotein</keyword>
<comment type="subunit">
    <text evidence="6 8">Part of the 50S ribosomal subunit.</text>
</comment>
<feature type="compositionally biased region" description="Basic residues" evidence="9">
    <location>
        <begin position="1"/>
        <end position="16"/>
    </location>
</feature>
<dbReference type="Pfam" id="PF00252">
    <property type="entry name" value="Ribosomal_L16"/>
    <property type="match status" value="1"/>
</dbReference>
<evidence type="ECO:0000313" key="12">
    <source>
        <dbReference type="Proteomes" id="UP000068137"/>
    </source>
</evidence>
<sequence>MLIPRRVKHRKQHHPGRSGMSKGGNKINFGEYGIQALEPTYLTNRQIEAARIAINRHIKRGGKVWINVFPDRPLTKKPAEVRMGSGKGSVEWWVANIKPGRILFEISYPDEAIAREALRRAQHKLPIKTRIVAREEQF</sequence>
<dbReference type="PATRIC" id="fig|1528099.3.peg.573"/>
<dbReference type="GO" id="GO:0019843">
    <property type="term" value="F:rRNA binding"/>
    <property type="evidence" value="ECO:0007669"/>
    <property type="project" value="UniProtKB-UniRule"/>
</dbReference>
<evidence type="ECO:0000256" key="1">
    <source>
        <dbReference type="ARBA" id="ARBA00008931"/>
    </source>
</evidence>
<evidence type="ECO:0000256" key="9">
    <source>
        <dbReference type="SAM" id="MobiDB-lite"/>
    </source>
</evidence>
<dbReference type="RefSeq" id="WP_053961746.1">
    <property type="nucleotide sequence ID" value="NZ_CAJPTR010000003.1"/>
</dbReference>
<dbReference type="GO" id="GO:0006412">
    <property type="term" value="P:translation"/>
    <property type="evidence" value="ECO:0007669"/>
    <property type="project" value="UniProtKB-UniRule"/>
</dbReference>
<dbReference type="InterPro" id="IPR036920">
    <property type="entry name" value="Ribosomal_uL16_sf"/>
</dbReference>
<evidence type="ECO:0000313" key="10">
    <source>
        <dbReference type="EMBL" id="ALE18798.1"/>
    </source>
</evidence>
<comment type="function">
    <text evidence="6 8">Binds 23S rRNA and is also seen to make contacts with the A and possibly P site tRNAs.</text>
</comment>
<keyword evidence="2 6" id="KW-0820">tRNA-binding</keyword>
<dbReference type="PANTHER" id="PTHR12220">
    <property type="entry name" value="50S/60S RIBOSOMAL PROTEIN L16"/>
    <property type="match status" value="1"/>
</dbReference>
<dbReference type="InterPro" id="IPR016180">
    <property type="entry name" value="Ribosomal_uL16_dom"/>
</dbReference>
<dbReference type="OrthoDB" id="9802589at2"/>
<keyword evidence="6 8" id="KW-0694">RNA-binding</keyword>
<evidence type="ECO:0000256" key="4">
    <source>
        <dbReference type="ARBA" id="ARBA00023274"/>
    </source>
</evidence>
<dbReference type="InterPro" id="IPR047873">
    <property type="entry name" value="Ribosomal_uL16"/>
</dbReference>
<evidence type="ECO:0000313" key="11">
    <source>
        <dbReference type="EMBL" id="VHO00240.1"/>
    </source>
</evidence>
<dbReference type="AlphaFoldDB" id="A0A0M4MZE8"/>
<evidence type="ECO:0000256" key="3">
    <source>
        <dbReference type="ARBA" id="ARBA00022980"/>
    </source>
</evidence>
<evidence type="ECO:0000256" key="7">
    <source>
        <dbReference type="RuleBase" id="RU004413"/>
    </source>
</evidence>
<dbReference type="KEGG" id="cbq:AL705_02975"/>
<dbReference type="GeneID" id="84894559"/>
<dbReference type="Proteomes" id="UP000068137">
    <property type="component" value="Chromosome"/>
</dbReference>
<dbReference type="PROSITE" id="PS00586">
    <property type="entry name" value="RIBOSOMAL_L16_1"/>
    <property type="match status" value="1"/>
</dbReference>
<dbReference type="PANTHER" id="PTHR12220:SF13">
    <property type="entry name" value="LARGE RIBOSOMAL SUBUNIT PROTEIN UL16M"/>
    <property type="match status" value="1"/>
</dbReference>
<evidence type="ECO:0000256" key="8">
    <source>
        <dbReference type="RuleBase" id="RU004414"/>
    </source>
</evidence>
<reference evidence="10 12" key="1">
    <citation type="journal article" date="2015" name="Genome Announc.">
        <title>Complete Genome Sequences for Two Strains of a Novel Fastidious, Partially Acid-Fast, Gram-Positive Corynebacterineae Bacterium, Derived from Human Clinical Samples.</title>
        <authorList>
            <person name="Nicholson A.C."/>
            <person name="Bell M."/>
            <person name="Humrighouse B.W."/>
            <person name="McQuiston J.R."/>
        </authorList>
    </citation>
    <scope>NUCLEOTIDE SEQUENCE [LARGE SCALE GENOMIC DNA]</scope>
    <source>
        <strain evidence="10 12">X1698</strain>
    </source>
</reference>
<dbReference type="HAMAP" id="MF_01342">
    <property type="entry name" value="Ribosomal_uL16"/>
    <property type="match status" value="1"/>
</dbReference>
<dbReference type="PROSITE" id="PS00701">
    <property type="entry name" value="RIBOSOMAL_L16_2"/>
    <property type="match status" value="1"/>
</dbReference>
<dbReference type="InterPro" id="IPR000114">
    <property type="entry name" value="Ribosomal_uL16_bact-type"/>
</dbReference>
<dbReference type="GO" id="GO:0022625">
    <property type="term" value="C:cytosolic large ribosomal subunit"/>
    <property type="evidence" value="ECO:0007669"/>
    <property type="project" value="TreeGrafter"/>
</dbReference>
<gene>
    <name evidence="6 11" type="primary">rplP</name>
    <name evidence="10" type="ORF">AL705_02975</name>
    <name evidence="11" type="ORF">LC603019_00581</name>
</gene>
<evidence type="ECO:0000256" key="6">
    <source>
        <dbReference type="HAMAP-Rule" id="MF_01342"/>
    </source>
</evidence>
<keyword evidence="6 8" id="KW-0699">rRNA-binding</keyword>
<dbReference type="SUPFAM" id="SSF54686">
    <property type="entry name" value="Ribosomal protein L16p/L10e"/>
    <property type="match status" value="1"/>
</dbReference>
<keyword evidence="3 6" id="KW-0689">Ribosomal protein</keyword>
<protein>
    <recommendedName>
        <fullName evidence="5 6">Large ribosomal subunit protein uL16</fullName>
    </recommendedName>
</protein>
<keyword evidence="13" id="KW-1185">Reference proteome</keyword>
<dbReference type="CDD" id="cd01433">
    <property type="entry name" value="Ribosomal_L16_L10e"/>
    <property type="match status" value="1"/>
</dbReference>
<dbReference type="PRINTS" id="PR00060">
    <property type="entry name" value="RIBOSOMALL16"/>
</dbReference>
<reference evidence="10" key="2">
    <citation type="journal article" date="2016" name="Int. J. Syst. Evol. Microbiol.">
        <title>Lawsonella clevelandensis gen. nov., sp. nov., a new member of the suborder Corynebacterineae isolated from human abscesses.</title>
        <authorList>
            <person name="Bell M.E."/>
            <person name="Bernard K.A."/>
            <person name="Harrington S.M."/>
            <person name="Patel N.B."/>
            <person name="Tucker T.A."/>
            <person name="Metcalfe M.G."/>
            <person name="McQuiston J.R."/>
        </authorList>
    </citation>
    <scope>NUCLEOTIDE SEQUENCE</scope>
    <source>
        <strain evidence="10">X1698</strain>
    </source>
</reference>
<dbReference type="NCBIfam" id="TIGR01164">
    <property type="entry name" value="rplP_bact"/>
    <property type="match status" value="1"/>
</dbReference>
<dbReference type="GO" id="GO:0003735">
    <property type="term" value="F:structural constituent of ribosome"/>
    <property type="evidence" value="ECO:0007669"/>
    <property type="project" value="InterPro"/>
</dbReference>
<dbReference type="FunFam" id="3.90.1170.10:FF:000001">
    <property type="entry name" value="50S ribosomal protein L16"/>
    <property type="match status" value="1"/>
</dbReference>
<dbReference type="EMBL" id="LR584267">
    <property type="protein sequence ID" value="VHO00240.1"/>
    <property type="molecule type" value="Genomic_DNA"/>
</dbReference>
<feature type="region of interest" description="Disordered" evidence="9">
    <location>
        <begin position="1"/>
        <end position="24"/>
    </location>
</feature>
<dbReference type="GO" id="GO:0000049">
    <property type="term" value="F:tRNA binding"/>
    <property type="evidence" value="ECO:0007669"/>
    <property type="project" value="UniProtKB-KW"/>
</dbReference>
<comment type="similarity">
    <text evidence="1 6 7">Belongs to the universal ribosomal protein uL16 family.</text>
</comment>
<dbReference type="EMBL" id="CP012390">
    <property type="protein sequence ID" value="ALE18798.1"/>
    <property type="molecule type" value="Genomic_DNA"/>
</dbReference>
<reference evidence="11 13" key="3">
    <citation type="submission" date="2019-04" db="EMBL/GenBank/DDBJ databases">
        <authorList>
            <person name="Seth-Smith MB H."/>
            <person name="Seth-Smith H."/>
        </authorList>
    </citation>
    <scope>NUCLEOTIDE SEQUENCE [LARGE SCALE GENOMIC DNA]</scope>
    <source>
        <strain evidence="11">USB-603019</strain>
    </source>
</reference>
<accession>A0A0M4MZE8</accession>
<dbReference type="Gene3D" id="3.90.1170.10">
    <property type="entry name" value="Ribosomal protein L10e/L16"/>
    <property type="match status" value="1"/>
</dbReference>
<evidence type="ECO:0000313" key="13">
    <source>
        <dbReference type="Proteomes" id="UP000324288"/>
    </source>
</evidence>